<dbReference type="Proteomes" id="UP000652760">
    <property type="component" value="Unassembled WGS sequence"/>
</dbReference>
<feature type="signal peptide" evidence="1">
    <location>
        <begin position="1"/>
        <end position="26"/>
    </location>
</feature>
<keyword evidence="1" id="KW-0732">Signal</keyword>
<name>A0ABS1F1P7_9PROT</name>
<dbReference type="EMBL" id="JAENHM010000025">
    <property type="protein sequence ID" value="MBK1837330.1"/>
    <property type="molecule type" value="Genomic_DNA"/>
</dbReference>
<feature type="chain" id="PRO_5045716278" evidence="1">
    <location>
        <begin position="27"/>
        <end position="156"/>
    </location>
</feature>
<reference evidence="3" key="1">
    <citation type="submission" date="2021-01" db="EMBL/GenBank/DDBJ databases">
        <title>Genome public.</title>
        <authorList>
            <person name="Liu C."/>
            <person name="Sun Q."/>
        </authorList>
    </citation>
    <scope>NUCLEOTIDE SEQUENCE [LARGE SCALE GENOMIC DNA]</scope>
    <source>
        <strain evidence="3">YIM B02556</strain>
    </source>
</reference>
<evidence type="ECO:0000256" key="1">
    <source>
        <dbReference type="SAM" id="SignalP"/>
    </source>
</evidence>
<protein>
    <submittedName>
        <fullName evidence="2">Uncharacterized protein</fullName>
    </submittedName>
</protein>
<organism evidence="2 3">
    <name type="scientific">Azospirillum endophyticum</name>
    <dbReference type="NCBI Taxonomy" id="2800326"/>
    <lineage>
        <taxon>Bacteria</taxon>
        <taxon>Pseudomonadati</taxon>
        <taxon>Pseudomonadota</taxon>
        <taxon>Alphaproteobacteria</taxon>
        <taxon>Rhodospirillales</taxon>
        <taxon>Azospirillaceae</taxon>
        <taxon>Azospirillum</taxon>
    </lineage>
</organism>
<proteinExistence type="predicted"/>
<dbReference type="InterPro" id="IPR006311">
    <property type="entry name" value="TAT_signal"/>
</dbReference>
<sequence>MPTSHPTRRAILAGTASACLQLAALALLVATPHPDAELLAAWNDYVSAHRAHDQAFADNPDGSDEDFEPYWEVIDGHAARIRRLQALTLKGFAVQLRFLFAARVEYRSSFRAAIYGEPADAEMIEELETDWRDEMLWRMADTATNACRIPILTSAA</sequence>
<accession>A0ABS1F1P7</accession>
<keyword evidence="3" id="KW-1185">Reference proteome</keyword>
<comment type="caution">
    <text evidence="2">The sequence shown here is derived from an EMBL/GenBank/DDBJ whole genome shotgun (WGS) entry which is preliminary data.</text>
</comment>
<dbReference type="RefSeq" id="WP_200191776.1">
    <property type="nucleotide sequence ID" value="NZ_JAENHM010000025.1"/>
</dbReference>
<evidence type="ECO:0000313" key="2">
    <source>
        <dbReference type="EMBL" id="MBK1837330.1"/>
    </source>
</evidence>
<gene>
    <name evidence="2" type="ORF">JHL17_07880</name>
</gene>
<dbReference type="PROSITE" id="PS51318">
    <property type="entry name" value="TAT"/>
    <property type="match status" value="1"/>
</dbReference>
<evidence type="ECO:0000313" key="3">
    <source>
        <dbReference type="Proteomes" id="UP000652760"/>
    </source>
</evidence>